<reference evidence="1 2" key="1">
    <citation type="submission" date="2018-10" db="EMBL/GenBank/DDBJ databases">
        <title>Parasedimentitalea marina sp. nov., a psychrophilic bacterium isolated from deep seawater of the New Britain Trench.</title>
        <authorList>
            <person name="Cao J."/>
        </authorList>
    </citation>
    <scope>NUCLEOTIDE SEQUENCE [LARGE SCALE GENOMIC DNA]</scope>
    <source>
        <strain evidence="1 2">W43</strain>
    </source>
</reference>
<dbReference type="InterPro" id="IPR016024">
    <property type="entry name" value="ARM-type_fold"/>
</dbReference>
<evidence type="ECO:0000313" key="2">
    <source>
        <dbReference type="Proteomes" id="UP000283063"/>
    </source>
</evidence>
<name>A0A3T0N0N2_9RHOB</name>
<dbReference type="EMBL" id="CP033219">
    <property type="protein sequence ID" value="AZV77578.1"/>
    <property type="molecule type" value="Genomic_DNA"/>
</dbReference>
<dbReference type="PANTHER" id="PTHR34070">
    <property type="entry name" value="ARMADILLO-TYPE FOLD"/>
    <property type="match status" value="1"/>
</dbReference>
<gene>
    <name evidence="1" type="ORF">EBB79_06515</name>
</gene>
<dbReference type="InterPro" id="IPR014825">
    <property type="entry name" value="DNA_alkylation"/>
</dbReference>
<dbReference type="PANTHER" id="PTHR34070:SF1">
    <property type="entry name" value="DNA ALKYLATION REPAIR PROTEIN"/>
    <property type="match status" value="1"/>
</dbReference>
<dbReference type="RefSeq" id="WP_127748137.1">
    <property type="nucleotide sequence ID" value="NZ_CP033219.1"/>
</dbReference>
<protein>
    <submittedName>
        <fullName evidence="1">DNA alkylation repair protein</fullName>
    </submittedName>
</protein>
<dbReference type="AlphaFoldDB" id="A0A3T0N0N2"/>
<keyword evidence="2" id="KW-1185">Reference proteome</keyword>
<accession>A0A3T0N0N2</accession>
<dbReference type="SUPFAM" id="SSF48371">
    <property type="entry name" value="ARM repeat"/>
    <property type="match status" value="1"/>
</dbReference>
<sequence>MSDTHFLFLGQLRALANAERAAGMSSYHKIKREYLGLTNPQVNDLTKEWRQEMTVDERVEVADGLWQTDIFEARLAATKLLTQARIRPDDAVWDVLQSWVPDFDSWAMADHACAAIQKRLIADPSRLDTVETWTTSENLWTRRAALVATLPWTKQNNPKPEELACRERILGWVATYALDQKWFIQKSVAWWLRDLSKHDAQRVQVFLAEHGEHLKNFARKEAAKYLA</sequence>
<dbReference type="KEGG" id="sedi:EBB79_06515"/>
<dbReference type="Pfam" id="PF08713">
    <property type="entry name" value="DNA_alkylation"/>
    <property type="match status" value="1"/>
</dbReference>
<proteinExistence type="predicted"/>
<evidence type="ECO:0000313" key="1">
    <source>
        <dbReference type="EMBL" id="AZV77578.1"/>
    </source>
</evidence>
<dbReference type="CDD" id="cd06561">
    <property type="entry name" value="AlkD_like"/>
    <property type="match status" value="1"/>
</dbReference>
<dbReference type="Gene3D" id="1.25.10.90">
    <property type="match status" value="1"/>
</dbReference>
<dbReference type="Proteomes" id="UP000283063">
    <property type="component" value="Chromosome"/>
</dbReference>
<dbReference type="OrthoDB" id="9775346at2"/>
<organism evidence="1 2">
    <name type="scientific">Parasedimentitalea marina</name>
    <dbReference type="NCBI Taxonomy" id="2483033"/>
    <lineage>
        <taxon>Bacteria</taxon>
        <taxon>Pseudomonadati</taxon>
        <taxon>Pseudomonadota</taxon>
        <taxon>Alphaproteobacteria</taxon>
        <taxon>Rhodobacterales</taxon>
        <taxon>Paracoccaceae</taxon>
        <taxon>Parasedimentitalea</taxon>
    </lineage>
</organism>